<evidence type="ECO:0000256" key="1">
    <source>
        <dbReference type="ARBA" id="ARBA00023002"/>
    </source>
</evidence>
<evidence type="ECO:0000313" key="4">
    <source>
        <dbReference type="Proteomes" id="UP001321749"/>
    </source>
</evidence>
<dbReference type="Gene3D" id="3.20.20.100">
    <property type="entry name" value="NADP-dependent oxidoreductase domain"/>
    <property type="match status" value="1"/>
</dbReference>
<keyword evidence="1" id="KW-0560">Oxidoreductase</keyword>
<dbReference type="Proteomes" id="UP001321749">
    <property type="component" value="Unassembled WGS sequence"/>
</dbReference>
<dbReference type="InterPro" id="IPR036812">
    <property type="entry name" value="NAD(P)_OxRdtase_dom_sf"/>
</dbReference>
<dbReference type="EMBL" id="MU864963">
    <property type="protein sequence ID" value="KAK4463143.1"/>
    <property type="molecule type" value="Genomic_DNA"/>
</dbReference>
<proteinExistence type="predicted"/>
<dbReference type="GO" id="GO:0005737">
    <property type="term" value="C:cytoplasm"/>
    <property type="evidence" value="ECO:0007669"/>
    <property type="project" value="TreeGrafter"/>
</dbReference>
<dbReference type="SUPFAM" id="SSF51430">
    <property type="entry name" value="NAD(P)-linked oxidoreductase"/>
    <property type="match status" value="1"/>
</dbReference>
<sequence>MPKILDLEVGPTGFGLMGFTWRPSPPPLSQAISTLRAALEEGMNFWNAGEFYGTPQYNSLHLLAAYFTKYPEDASRVVLSVKGCFFPDSVGIDASAAGVRRSMDNILSHLGGLKKLDVFECGRRDPKVPLAETFAALQEYVDRGELGGISLSEVRASTIHEAAKLTKVAFVENELSLFVTDPFGNGVMAACAEHGIPLVAYSPIGRGILGGALRSVEDVPEHLHHVPRYYPENFDHNLQLFGLVNALAKQKGCTPAQLAISWVRSLSQRTPELPVIIPIPGTTTVGRVRENAKHVDLSDDEMEEIGKILARFQAKGERYPDYIPKDT</sequence>
<keyword evidence="4" id="KW-1185">Reference proteome</keyword>
<evidence type="ECO:0000313" key="3">
    <source>
        <dbReference type="EMBL" id="KAK4463143.1"/>
    </source>
</evidence>
<protein>
    <submittedName>
        <fullName evidence="3">NADP-dependent oxidoreductase domain-containing protein</fullName>
    </submittedName>
</protein>
<reference evidence="3" key="2">
    <citation type="submission" date="2023-06" db="EMBL/GenBank/DDBJ databases">
        <authorList>
            <consortium name="Lawrence Berkeley National Laboratory"/>
            <person name="Mondo S.J."/>
            <person name="Hensen N."/>
            <person name="Bonometti L."/>
            <person name="Westerberg I."/>
            <person name="Brannstrom I.O."/>
            <person name="Guillou S."/>
            <person name="Cros-Aarteil S."/>
            <person name="Calhoun S."/>
            <person name="Haridas S."/>
            <person name="Kuo A."/>
            <person name="Pangilinan J."/>
            <person name="Riley R."/>
            <person name="Labutti K."/>
            <person name="Andreopoulos B."/>
            <person name="Lipzen A."/>
            <person name="Chen C."/>
            <person name="Yanf M."/>
            <person name="Daum C."/>
            <person name="Ng V."/>
            <person name="Clum A."/>
            <person name="Steindorff A."/>
            <person name="Ohm R."/>
            <person name="Martin F."/>
            <person name="Silar P."/>
            <person name="Natvig D."/>
            <person name="Lalanne C."/>
            <person name="Gautier V."/>
            <person name="Ament-Velasquez S.L."/>
            <person name="Kruys A."/>
            <person name="Hutchinson M.I."/>
            <person name="Powell A.J."/>
            <person name="Barry K."/>
            <person name="Miller A.N."/>
            <person name="Grigoriev I.V."/>
            <person name="Debuchy R."/>
            <person name="Gladieux P."/>
            <person name="Thoren M.H."/>
            <person name="Johannesson H."/>
        </authorList>
    </citation>
    <scope>NUCLEOTIDE SEQUENCE</scope>
    <source>
        <strain evidence="3">PSN324</strain>
    </source>
</reference>
<evidence type="ECO:0000259" key="2">
    <source>
        <dbReference type="Pfam" id="PF00248"/>
    </source>
</evidence>
<dbReference type="PANTHER" id="PTHR43625">
    <property type="entry name" value="AFLATOXIN B1 ALDEHYDE REDUCTASE"/>
    <property type="match status" value="1"/>
</dbReference>
<accession>A0AAV9HQH2</accession>
<name>A0AAV9HQH2_9PEZI</name>
<dbReference type="GO" id="GO:0016491">
    <property type="term" value="F:oxidoreductase activity"/>
    <property type="evidence" value="ECO:0007669"/>
    <property type="project" value="UniProtKB-KW"/>
</dbReference>
<dbReference type="AlphaFoldDB" id="A0AAV9HQH2"/>
<dbReference type="Pfam" id="PF00248">
    <property type="entry name" value="Aldo_ket_red"/>
    <property type="match status" value="1"/>
</dbReference>
<dbReference type="CDD" id="cd19077">
    <property type="entry name" value="AKR_AKR8A1-2"/>
    <property type="match status" value="1"/>
</dbReference>
<dbReference type="PANTHER" id="PTHR43625:SF78">
    <property type="entry name" value="PYRIDOXAL REDUCTASE-RELATED"/>
    <property type="match status" value="1"/>
</dbReference>
<comment type="caution">
    <text evidence="3">The sequence shown here is derived from an EMBL/GenBank/DDBJ whole genome shotgun (WGS) entry which is preliminary data.</text>
</comment>
<feature type="domain" description="NADP-dependent oxidoreductase" evidence="2">
    <location>
        <begin position="13"/>
        <end position="308"/>
    </location>
</feature>
<dbReference type="InterPro" id="IPR023210">
    <property type="entry name" value="NADP_OxRdtase_dom"/>
</dbReference>
<dbReference type="InterPro" id="IPR050791">
    <property type="entry name" value="Aldo-Keto_reductase"/>
</dbReference>
<gene>
    <name evidence="3" type="ORF">QBC42DRAFT_266464</name>
</gene>
<reference evidence="3" key="1">
    <citation type="journal article" date="2023" name="Mol. Phylogenet. Evol.">
        <title>Genome-scale phylogeny and comparative genomics of the fungal order Sordariales.</title>
        <authorList>
            <person name="Hensen N."/>
            <person name="Bonometti L."/>
            <person name="Westerberg I."/>
            <person name="Brannstrom I.O."/>
            <person name="Guillou S."/>
            <person name="Cros-Aarteil S."/>
            <person name="Calhoun S."/>
            <person name="Haridas S."/>
            <person name="Kuo A."/>
            <person name="Mondo S."/>
            <person name="Pangilinan J."/>
            <person name="Riley R."/>
            <person name="LaButti K."/>
            <person name="Andreopoulos B."/>
            <person name="Lipzen A."/>
            <person name="Chen C."/>
            <person name="Yan M."/>
            <person name="Daum C."/>
            <person name="Ng V."/>
            <person name="Clum A."/>
            <person name="Steindorff A."/>
            <person name="Ohm R.A."/>
            <person name="Martin F."/>
            <person name="Silar P."/>
            <person name="Natvig D.O."/>
            <person name="Lalanne C."/>
            <person name="Gautier V."/>
            <person name="Ament-Velasquez S.L."/>
            <person name="Kruys A."/>
            <person name="Hutchinson M.I."/>
            <person name="Powell A.J."/>
            <person name="Barry K."/>
            <person name="Miller A.N."/>
            <person name="Grigoriev I.V."/>
            <person name="Debuchy R."/>
            <person name="Gladieux P."/>
            <person name="Hiltunen Thoren M."/>
            <person name="Johannesson H."/>
        </authorList>
    </citation>
    <scope>NUCLEOTIDE SEQUENCE</scope>
    <source>
        <strain evidence="3">PSN324</strain>
    </source>
</reference>
<organism evidence="3 4">
    <name type="scientific">Cladorrhinum samala</name>
    <dbReference type="NCBI Taxonomy" id="585594"/>
    <lineage>
        <taxon>Eukaryota</taxon>
        <taxon>Fungi</taxon>
        <taxon>Dikarya</taxon>
        <taxon>Ascomycota</taxon>
        <taxon>Pezizomycotina</taxon>
        <taxon>Sordariomycetes</taxon>
        <taxon>Sordariomycetidae</taxon>
        <taxon>Sordariales</taxon>
        <taxon>Podosporaceae</taxon>
        <taxon>Cladorrhinum</taxon>
    </lineage>
</organism>